<dbReference type="InterPro" id="IPR043502">
    <property type="entry name" value="DNA/RNA_pol_sf"/>
</dbReference>
<dbReference type="CDD" id="cd09274">
    <property type="entry name" value="RNase_HI_RT_Ty3"/>
    <property type="match status" value="1"/>
</dbReference>
<dbReference type="SUPFAM" id="SSF56672">
    <property type="entry name" value="DNA/RNA polymerases"/>
    <property type="match status" value="1"/>
</dbReference>
<reference evidence="8" key="2">
    <citation type="journal article" date="2024" name="Plant">
        <title>Genomic evolution and insights into agronomic trait innovations of Sesamum species.</title>
        <authorList>
            <person name="Miao H."/>
            <person name="Wang L."/>
            <person name="Qu L."/>
            <person name="Liu H."/>
            <person name="Sun Y."/>
            <person name="Le M."/>
            <person name="Wang Q."/>
            <person name="Wei S."/>
            <person name="Zheng Y."/>
            <person name="Lin W."/>
            <person name="Duan Y."/>
            <person name="Cao H."/>
            <person name="Xiong S."/>
            <person name="Wang X."/>
            <person name="Wei L."/>
            <person name="Li C."/>
            <person name="Ma Q."/>
            <person name="Ju M."/>
            <person name="Zhao R."/>
            <person name="Li G."/>
            <person name="Mu C."/>
            <person name="Tian Q."/>
            <person name="Mei H."/>
            <person name="Zhang T."/>
            <person name="Gao T."/>
            <person name="Zhang H."/>
        </authorList>
    </citation>
    <scope>NUCLEOTIDE SEQUENCE</scope>
    <source>
        <strain evidence="8">G02</strain>
    </source>
</reference>
<organism evidence="8">
    <name type="scientific">Sesamum radiatum</name>
    <name type="common">Black benniseed</name>
    <dbReference type="NCBI Taxonomy" id="300843"/>
    <lineage>
        <taxon>Eukaryota</taxon>
        <taxon>Viridiplantae</taxon>
        <taxon>Streptophyta</taxon>
        <taxon>Embryophyta</taxon>
        <taxon>Tracheophyta</taxon>
        <taxon>Spermatophyta</taxon>
        <taxon>Magnoliopsida</taxon>
        <taxon>eudicotyledons</taxon>
        <taxon>Gunneridae</taxon>
        <taxon>Pentapetalae</taxon>
        <taxon>asterids</taxon>
        <taxon>lamiids</taxon>
        <taxon>Lamiales</taxon>
        <taxon>Pedaliaceae</taxon>
        <taxon>Sesamum</taxon>
    </lineage>
</organism>
<dbReference type="GO" id="GO:0003964">
    <property type="term" value="F:RNA-directed DNA polymerase activity"/>
    <property type="evidence" value="ECO:0007669"/>
    <property type="project" value="UniProtKB-KW"/>
</dbReference>
<evidence type="ECO:0000313" key="8">
    <source>
        <dbReference type="EMBL" id="KAL0297787.1"/>
    </source>
</evidence>
<keyword evidence="5" id="KW-0378">Hydrolase</keyword>
<proteinExistence type="predicted"/>
<gene>
    <name evidence="8" type="ORF">Sradi_6830800</name>
</gene>
<keyword evidence="2" id="KW-0548">Nucleotidyltransferase</keyword>
<dbReference type="InterPro" id="IPR041373">
    <property type="entry name" value="RT_RNaseH"/>
</dbReference>
<accession>A0AAW2JV15</accession>
<dbReference type="Pfam" id="PF17917">
    <property type="entry name" value="RT_RNaseH"/>
    <property type="match status" value="1"/>
</dbReference>
<keyword evidence="1" id="KW-0808">Transferase</keyword>
<evidence type="ECO:0000259" key="7">
    <source>
        <dbReference type="Pfam" id="PF17917"/>
    </source>
</evidence>
<name>A0AAW2JV15_SESRA</name>
<reference evidence="8" key="1">
    <citation type="submission" date="2020-06" db="EMBL/GenBank/DDBJ databases">
        <authorList>
            <person name="Li T."/>
            <person name="Hu X."/>
            <person name="Zhang T."/>
            <person name="Song X."/>
            <person name="Zhang H."/>
            <person name="Dai N."/>
            <person name="Sheng W."/>
            <person name="Hou X."/>
            <person name="Wei L."/>
        </authorList>
    </citation>
    <scope>NUCLEOTIDE SEQUENCE</scope>
    <source>
        <strain evidence="8">G02</strain>
        <tissue evidence="8">Leaf</tissue>
    </source>
</reference>
<feature type="domain" description="Reverse transcriptase RNase H-like" evidence="7">
    <location>
        <begin position="3"/>
        <end position="66"/>
    </location>
</feature>
<dbReference type="PANTHER" id="PTHR37984">
    <property type="entry name" value="PROTEIN CBG26694"/>
    <property type="match status" value="1"/>
</dbReference>
<dbReference type="GO" id="GO:0004519">
    <property type="term" value="F:endonuclease activity"/>
    <property type="evidence" value="ECO:0007669"/>
    <property type="project" value="UniProtKB-KW"/>
</dbReference>
<protein>
    <recommendedName>
        <fullName evidence="7">Reverse transcriptase RNase H-like domain-containing protein</fullName>
    </recommendedName>
</protein>
<evidence type="ECO:0000256" key="4">
    <source>
        <dbReference type="ARBA" id="ARBA00022759"/>
    </source>
</evidence>
<dbReference type="AlphaFoldDB" id="A0AAW2JV15"/>
<evidence type="ECO:0000256" key="5">
    <source>
        <dbReference type="ARBA" id="ARBA00022801"/>
    </source>
</evidence>
<dbReference type="GO" id="GO:0016787">
    <property type="term" value="F:hydrolase activity"/>
    <property type="evidence" value="ECO:0007669"/>
    <property type="project" value="UniProtKB-KW"/>
</dbReference>
<evidence type="ECO:0000256" key="2">
    <source>
        <dbReference type="ARBA" id="ARBA00022695"/>
    </source>
</evidence>
<dbReference type="PANTHER" id="PTHR37984:SF5">
    <property type="entry name" value="PROTEIN NYNRIN-LIKE"/>
    <property type="match status" value="1"/>
</dbReference>
<dbReference type="InterPro" id="IPR050951">
    <property type="entry name" value="Retrovirus_Pol_polyprotein"/>
</dbReference>
<keyword evidence="6" id="KW-0695">RNA-directed DNA polymerase</keyword>
<sequence length="156" mass="17975">MTPRMQATSAYDREMYAISESVRKWRQYLLGRKFNIFTDQQSLRGLMNQTVQTPAQQRWLTKLLGFDFGIHYTPGWDNHVADALSRHPSTVSLFPAVSNVTPSLLASLRQYYESHPDGRRLVSTARLDSPTPFSYVGHLGLVLFKVRFFIPDHEDL</sequence>
<dbReference type="EMBL" id="JACGWJ010000032">
    <property type="protein sequence ID" value="KAL0297787.1"/>
    <property type="molecule type" value="Genomic_DNA"/>
</dbReference>
<comment type="caution">
    <text evidence="8">The sequence shown here is derived from an EMBL/GenBank/DDBJ whole genome shotgun (WGS) entry which is preliminary data.</text>
</comment>
<evidence type="ECO:0000256" key="6">
    <source>
        <dbReference type="ARBA" id="ARBA00022918"/>
    </source>
</evidence>
<evidence type="ECO:0000256" key="1">
    <source>
        <dbReference type="ARBA" id="ARBA00022679"/>
    </source>
</evidence>
<keyword evidence="3" id="KW-0540">Nuclease</keyword>
<keyword evidence="4" id="KW-0255">Endonuclease</keyword>
<evidence type="ECO:0000256" key="3">
    <source>
        <dbReference type="ARBA" id="ARBA00022722"/>
    </source>
</evidence>